<dbReference type="OrthoDB" id="9758509at2"/>
<dbReference type="InterPro" id="IPR016208">
    <property type="entry name" value="Ald_Oxase/xanthine_DH-like"/>
</dbReference>
<dbReference type="GO" id="GO:0005506">
    <property type="term" value="F:iron ion binding"/>
    <property type="evidence" value="ECO:0007669"/>
    <property type="project" value="InterPro"/>
</dbReference>
<dbReference type="EMBL" id="QGNA01000003">
    <property type="protein sequence ID" value="PWS36127.1"/>
    <property type="molecule type" value="Genomic_DNA"/>
</dbReference>
<dbReference type="RefSeq" id="WP_109870921.1">
    <property type="nucleotide sequence ID" value="NZ_QGNA01000003.1"/>
</dbReference>
<dbReference type="PANTHER" id="PTHR11908:SF132">
    <property type="entry name" value="ALDEHYDE OXIDASE 1-RELATED"/>
    <property type="match status" value="1"/>
</dbReference>
<dbReference type="SUPFAM" id="SSF54665">
    <property type="entry name" value="CO dehydrogenase molybdoprotein N-domain-like"/>
    <property type="match status" value="1"/>
</dbReference>
<feature type="domain" description="Aldehyde oxidase/xanthine dehydrogenase a/b hammerhead" evidence="3">
    <location>
        <begin position="20"/>
        <end position="139"/>
    </location>
</feature>
<dbReference type="InterPro" id="IPR008274">
    <property type="entry name" value="AldOxase/xan_DH_MoCoBD1"/>
</dbReference>
<evidence type="ECO:0000256" key="2">
    <source>
        <dbReference type="ARBA" id="ARBA00023002"/>
    </source>
</evidence>
<keyword evidence="1" id="KW-0500">Molybdenum</keyword>
<dbReference type="Pfam" id="PF02738">
    <property type="entry name" value="MoCoBD_1"/>
    <property type="match status" value="1"/>
</dbReference>
<dbReference type="Gene3D" id="3.30.365.10">
    <property type="entry name" value="Aldehyde oxidase/xanthine dehydrogenase, molybdopterin binding domain"/>
    <property type="match status" value="4"/>
</dbReference>
<keyword evidence="5" id="KW-1185">Reference proteome</keyword>
<name>A0A317FDN1_9PROT</name>
<dbReference type="InterPro" id="IPR046867">
    <property type="entry name" value="AldOxase/xan_DH_MoCoBD2"/>
</dbReference>
<evidence type="ECO:0000259" key="3">
    <source>
        <dbReference type="SMART" id="SM01008"/>
    </source>
</evidence>
<dbReference type="Proteomes" id="UP000245765">
    <property type="component" value="Unassembled WGS sequence"/>
</dbReference>
<evidence type="ECO:0000313" key="5">
    <source>
        <dbReference type="Proteomes" id="UP000245765"/>
    </source>
</evidence>
<dbReference type="InterPro" id="IPR036856">
    <property type="entry name" value="Ald_Oxase/Xan_DH_a/b_sf"/>
</dbReference>
<organism evidence="4 5">
    <name type="scientific">Falsiroseomonas bella</name>
    <dbReference type="NCBI Taxonomy" id="2184016"/>
    <lineage>
        <taxon>Bacteria</taxon>
        <taxon>Pseudomonadati</taxon>
        <taxon>Pseudomonadota</taxon>
        <taxon>Alphaproteobacteria</taxon>
        <taxon>Acetobacterales</taxon>
        <taxon>Roseomonadaceae</taxon>
        <taxon>Falsiroseomonas</taxon>
    </lineage>
</organism>
<dbReference type="SMART" id="SM01008">
    <property type="entry name" value="Ald_Xan_dh_C"/>
    <property type="match status" value="1"/>
</dbReference>
<dbReference type="InterPro" id="IPR037165">
    <property type="entry name" value="AldOxase/xan_DH_Mopterin-bd_sf"/>
</dbReference>
<evidence type="ECO:0000313" key="4">
    <source>
        <dbReference type="EMBL" id="PWS36127.1"/>
    </source>
</evidence>
<dbReference type="AlphaFoldDB" id="A0A317FDN1"/>
<dbReference type="GO" id="GO:0016491">
    <property type="term" value="F:oxidoreductase activity"/>
    <property type="evidence" value="ECO:0007669"/>
    <property type="project" value="UniProtKB-KW"/>
</dbReference>
<sequence length="779" mass="83957">METRQIGRPLTRNEDPRLLTGRALFVDDVELPGMLHAAFLRSPHARAAIRSIDTDAAKARAGVVAVITAEDLGEYWQPGPLLVPPPPIKGMVFRQRCQVPLAKGEVRHVGEPVVMVVAESRYVAEDAVGDIVVEYEPLPPVIGLEAALSSDSPRVHADLPDNIAADVHQAKGDYAAARAKAAHLIRRRFTYDRGASNPMETRGIVAQWDHKAEKLTVWDTTQAPVFIRNGLAAMLGLSERQVRVVAPFIGGGFGPKMMMFYPEEVLVPWMALRLDRPVKWIEDRLEHFTATTQERSQVHDCELALDARGKILGVRDDFLMDTGAYNPYGLTVPLNSQCTLLNCYDVPAYDSRFRAIYTNRTLVTPYRGAGRQHGIFVMERMLDAAARELGLDRAEIRRRNLIPADAFPYHNELIYQDFAPLTYDSGNYAPILDKALHAIGYAEFAAEKAKARAEGRHLGLGVVCYVEGTGIGPYEGAKVRVQASGKVTLATGVGTQGQGHFTSFAQVVAEQLGVDVRDVEVTTGDTDVFDWGAGTFASRGAVVTGSAAHGAAVEVRTKILKTAAEHFECAEADLVLADGAVSIAGVPENRITLGELARLANPMRGAVKPGTVPGLEATSYFGPQMGATAAGAHAMVIEIDAQTMRPTILRYVVVHDCGTVLNPLILSGQIQGGVAQGIGNAFFEELVWTDDGQLLNASLADYLLPTALDVPRMDVLHTETPSPLNPLGTKGAGEGGAIPVGALFAQAIEDALDLPARGIEVSEIPLSPSRLWEICNPSG</sequence>
<proteinExistence type="predicted"/>
<dbReference type="SUPFAM" id="SSF56003">
    <property type="entry name" value="Molybdenum cofactor-binding domain"/>
    <property type="match status" value="1"/>
</dbReference>
<gene>
    <name evidence="4" type="ORF">DFH01_13045</name>
</gene>
<keyword evidence="2" id="KW-0560">Oxidoreductase</keyword>
<comment type="caution">
    <text evidence="4">The sequence shown here is derived from an EMBL/GenBank/DDBJ whole genome shotgun (WGS) entry which is preliminary data.</text>
</comment>
<dbReference type="Gene3D" id="3.90.1170.50">
    <property type="entry name" value="Aldehyde oxidase/xanthine dehydrogenase, a/b hammerhead"/>
    <property type="match status" value="1"/>
</dbReference>
<protein>
    <submittedName>
        <fullName evidence="4">Xanthine dehydrogenase</fullName>
    </submittedName>
</protein>
<accession>A0A317FDN1</accession>
<dbReference type="Pfam" id="PF20256">
    <property type="entry name" value="MoCoBD_2"/>
    <property type="match status" value="1"/>
</dbReference>
<dbReference type="Pfam" id="PF01315">
    <property type="entry name" value="Ald_Xan_dh_C"/>
    <property type="match status" value="1"/>
</dbReference>
<dbReference type="PANTHER" id="PTHR11908">
    <property type="entry name" value="XANTHINE DEHYDROGENASE"/>
    <property type="match status" value="1"/>
</dbReference>
<reference evidence="5" key="1">
    <citation type="submission" date="2018-05" db="EMBL/GenBank/DDBJ databases">
        <authorList>
            <person name="Du Z."/>
            <person name="Wang X."/>
        </authorList>
    </citation>
    <scope>NUCLEOTIDE SEQUENCE [LARGE SCALE GENOMIC DNA]</scope>
    <source>
        <strain evidence="5">CQN31</strain>
    </source>
</reference>
<dbReference type="InterPro" id="IPR000674">
    <property type="entry name" value="Ald_Oxase/Xan_DH_a/b"/>
</dbReference>
<evidence type="ECO:0000256" key="1">
    <source>
        <dbReference type="ARBA" id="ARBA00022505"/>
    </source>
</evidence>